<dbReference type="Gene3D" id="3.40.47.10">
    <property type="match status" value="1"/>
</dbReference>
<dbReference type="GO" id="GO:0004315">
    <property type="term" value="F:3-oxoacyl-[acyl-carrier-protein] synthase activity"/>
    <property type="evidence" value="ECO:0007669"/>
    <property type="project" value="TreeGrafter"/>
</dbReference>
<evidence type="ECO:0000313" key="6">
    <source>
        <dbReference type="Proteomes" id="UP000297948"/>
    </source>
</evidence>
<dbReference type="InterPro" id="IPR014030">
    <property type="entry name" value="Ketoacyl_synth_N"/>
</dbReference>
<comment type="caution">
    <text evidence="5">The sequence shown here is derived from an EMBL/GenBank/DDBJ whole genome shotgun (WGS) entry which is preliminary data.</text>
</comment>
<dbReference type="AlphaFoldDB" id="A0A4Z0HIP8"/>
<evidence type="ECO:0000313" key="5">
    <source>
        <dbReference type="EMBL" id="TGB19344.1"/>
    </source>
</evidence>
<protein>
    <submittedName>
        <fullName evidence="5">3-oxoacyl-ACP synthase</fullName>
    </submittedName>
</protein>
<dbReference type="GO" id="GO:0005829">
    <property type="term" value="C:cytosol"/>
    <property type="evidence" value="ECO:0007669"/>
    <property type="project" value="TreeGrafter"/>
</dbReference>
<accession>A0A4Z0HIP8</accession>
<comment type="similarity">
    <text evidence="1 3">Belongs to the thiolase-like superfamily. Beta-ketoacyl-ACP synthases family.</text>
</comment>
<organism evidence="5 6">
    <name type="scientific">Streptomyces palmae</name>
    <dbReference type="NCBI Taxonomy" id="1701085"/>
    <lineage>
        <taxon>Bacteria</taxon>
        <taxon>Bacillati</taxon>
        <taxon>Actinomycetota</taxon>
        <taxon>Actinomycetes</taxon>
        <taxon>Kitasatosporales</taxon>
        <taxon>Streptomycetaceae</taxon>
        <taxon>Streptomyces</taxon>
    </lineage>
</organism>
<name>A0A4Z0HIP8_9ACTN</name>
<evidence type="ECO:0000256" key="2">
    <source>
        <dbReference type="ARBA" id="ARBA00022679"/>
    </source>
</evidence>
<dbReference type="InterPro" id="IPR020841">
    <property type="entry name" value="PKS_Beta-ketoAc_synthase_dom"/>
</dbReference>
<reference evidence="5 6" key="1">
    <citation type="submission" date="2019-03" db="EMBL/GenBank/DDBJ databases">
        <authorList>
            <person name="Gonzalez-Pimentel J.L."/>
        </authorList>
    </citation>
    <scope>NUCLEOTIDE SEQUENCE [LARGE SCALE GENOMIC DNA]</scope>
    <source>
        <strain evidence="5 6">JCM 31289</strain>
    </source>
</reference>
<dbReference type="PANTHER" id="PTHR11712">
    <property type="entry name" value="POLYKETIDE SYNTHASE-RELATED"/>
    <property type="match status" value="1"/>
</dbReference>
<evidence type="ECO:0000259" key="4">
    <source>
        <dbReference type="PROSITE" id="PS52004"/>
    </source>
</evidence>
<dbReference type="EMBL" id="SRID01000002">
    <property type="protein sequence ID" value="TGB19344.1"/>
    <property type="molecule type" value="Genomic_DNA"/>
</dbReference>
<gene>
    <name evidence="5" type="ORF">E4099_00475</name>
</gene>
<dbReference type="Proteomes" id="UP000297948">
    <property type="component" value="Unassembled WGS sequence"/>
</dbReference>
<dbReference type="SMART" id="SM00825">
    <property type="entry name" value="PKS_KS"/>
    <property type="match status" value="1"/>
</dbReference>
<dbReference type="InterPro" id="IPR014031">
    <property type="entry name" value="Ketoacyl_synth_C"/>
</dbReference>
<sequence length="384" mass="40180">MTERWPITGVGAVASVGRTAEEIFESLCAGRTGLAPMREFTKDWYTAGELYEIQADTKDAAGQPSTAQRATGFLLDAVAQALADAGMDEDLGDIPVLVGTGLRELRSVERWWRDGDPLTAAGLHFGAALRERFNASNTHTFSNACSASLYALSLATDLLADEAGPEVVVVAGTDSITESMFGIADRVQSVPPGAVRPFDRNRMGTILGEGAAAVVLRRAPRDGAAPRGWVRGVGVNCDAIHATAPDAGMIAQVMRETHRRAGVAPAEIDLVMLHGTGTPANDLGEAQAMGEVFGEDVTSPVMTAMKSMTGHTSGGSGLHSLITALGSMRTGRIAPTITLDDPMDEVETFRIVRDKEASAKVSLAQINAFGFGGINAVAIVEAAS</sequence>
<keyword evidence="6" id="KW-1185">Reference proteome</keyword>
<dbReference type="SUPFAM" id="SSF53901">
    <property type="entry name" value="Thiolase-like"/>
    <property type="match status" value="2"/>
</dbReference>
<dbReference type="Pfam" id="PF02801">
    <property type="entry name" value="Ketoacyl-synt_C"/>
    <property type="match status" value="1"/>
</dbReference>
<dbReference type="PANTHER" id="PTHR11712:SF336">
    <property type="entry name" value="3-OXOACYL-[ACYL-CARRIER-PROTEIN] SYNTHASE, MITOCHONDRIAL"/>
    <property type="match status" value="1"/>
</dbReference>
<dbReference type="RefSeq" id="WP_135336852.1">
    <property type="nucleotide sequence ID" value="NZ_JBHLTX010000035.1"/>
</dbReference>
<feature type="domain" description="Ketosynthase family 3 (KS3)" evidence="4">
    <location>
        <begin position="2"/>
        <end position="382"/>
    </location>
</feature>
<dbReference type="OrthoDB" id="9808669at2"/>
<dbReference type="InterPro" id="IPR016039">
    <property type="entry name" value="Thiolase-like"/>
</dbReference>
<dbReference type="InterPro" id="IPR000794">
    <property type="entry name" value="Beta-ketoacyl_synthase"/>
</dbReference>
<evidence type="ECO:0000256" key="3">
    <source>
        <dbReference type="RuleBase" id="RU003694"/>
    </source>
</evidence>
<keyword evidence="2 3" id="KW-0808">Transferase</keyword>
<dbReference type="Pfam" id="PF00109">
    <property type="entry name" value="ketoacyl-synt"/>
    <property type="match status" value="1"/>
</dbReference>
<proteinExistence type="inferred from homology"/>
<evidence type="ECO:0000256" key="1">
    <source>
        <dbReference type="ARBA" id="ARBA00008467"/>
    </source>
</evidence>
<dbReference type="GO" id="GO:0006633">
    <property type="term" value="P:fatty acid biosynthetic process"/>
    <property type="evidence" value="ECO:0007669"/>
    <property type="project" value="TreeGrafter"/>
</dbReference>
<dbReference type="PROSITE" id="PS52004">
    <property type="entry name" value="KS3_2"/>
    <property type="match status" value="1"/>
</dbReference>